<dbReference type="Gene3D" id="1.25.40.10">
    <property type="entry name" value="Tetratricopeptide repeat domain"/>
    <property type="match status" value="2"/>
</dbReference>
<feature type="repeat" description="TPR" evidence="1">
    <location>
        <begin position="110"/>
        <end position="143"/>
    </location>
</feature>
<evidence type="ECO:0000256" key="2">
    <source>
        <dbReference type="SAM" id="Phobius"/>
    </source>
</evidence>
<organism evidence="3 4">
    <name type="scientific">Flammeovirga yaeyamensis</name>
    <dbReference type="NCBI Taxonomy" id="367791"/>
    <lineage>
        <taxon>Bacteria</taxon>
        <taxon>Pseudomonadati</taxon>
        <taxon>Bacteroidota</taxon>
        <taxon>Cytophagia</taxon>
        <taxon>Cytophagales</taxon>
        <taxon>Flammeovirgaceae</taxon>
        <taxon>Flammeovirga</taxon>
    </lineage>
</organism>
<dbReference type="GO" id="GO:0003677">
    <property type="term" value="F:DNA binding"/>
    <property type="evidence" value="ECO:0007669"/>
    <property type="project" value="InterPro"/>
</dbReference>
<keyword evidence="2" id="KW-1133">Transmembrane helix</keyword>
<accession>A0AAX1N9Z1</accession>
<keyword evidence="4" id="KW-1185">Reference proteome</keyword>
<feature type="transmembrane region" description="Helical" evidence="2">
    <location>
        <begin position="350"/>
        <end position="370"/>
    </location>
</feature>
<sequence length="540" mass="63554">MNRIYTDRLCVFFNLLIVLSFLSNDILGKEYLDIKSRKVISPSFLKGIENDSLIQSLEKNFDAQSFFDKVETRIQLGELYCNRVNYQKAYASYWSALDLLDERENLELRARVYDGMGILYSLYEKRDQALTYYKKSLEINRLLVNQGKVPKINLRKNYFVIAVHYRYDKNLDQANTYLDSCLMIPTEGDFSELIVKSERAYLLSEGKQYSSAQKLFDEILPKIEDQQVKSYHVVFYSLYADMFMELNQYEKAIKNYLHSADAAMKYRAHINFVPDIYKKLSTALNKVNDKKAALFYLNAAYTLDQWLYSSKSENNRFLLEINDVYKKKEQEQQKIITQQKIQNVTQEKQILWLSIGILTLVFVFITWLVFTRIRLMKKNYKNERRMMVEKQHLEKEKNDQILAIKNKELTQSTLQIIAKDEVLATVKDKLKELQKKEGSKELRSVLNSIKVNQDTSWLEFEHRFTSANKDFFENLKDKYPNLSTYDLKICALVKLNFTGKEMSRLLGISPESANTSRYRLRKKLGLQKGEDLVEFVNGVV</sequence>
<proteinExistence type="predicted"/>
<dbReference type="PROSITE" id="PS50005">
    <property type="entry name" value="TPR"/>
    <property type="match status" value="1"/>
</dbReference>
<keyword evidence="2" id="KW-0812">Transmembrane</keyword>
<keyword evidence="2" id="KW-0472">Membrane</keyword>
<dbReference type="SUPFAM" id="SSF48452">
    <property type="entry name" value="TPR-like"/>
    <property type="match status" value="2"/>
</dbReference>
<dbReference type="SUPFAM" id="SSF46894">
    <property type="entry name" value="C-terminal effector domain of the bipartite response regulators"/>
    <property type="match status" value="1"/>
</dbReference>
<dbReference type="InterPro" id="IPR036388">
    <property type="entry name" value="WH-like_DNA-bd_sf"/>
</dbReference>
<name>A0AAX1N9Z1_9BACT</name>
<evidence type="ECO:0000313" key="3">
    <source>
        <dbReference type="EMBL" id="QWG02573.1"/>
    </source>
</evidence>
<dbReference type="InterPro" id="IPR016032">
    <property type="entry name" value="Sig_transdc_resp-reg_C-effctor"/>
</dbReference>
<dbReference type="AlphaFoldDB" id="A0AAX1N9Z1"/>
<evidence type="ECO:0000256" key="1">
    <source>
        <dbReference type="PROSITE-ProRule" id="PRU00339"/>
    </source>
</evidence>
<gene>
    <name evidence="3" type="ORF">KMW28_03075</name>
</gene>
<dbReference type="Pfam" id="PF13424">
    <property type="entry name" value="TPR_12"/>
    <property type="match status" value="1"/>
</dbReference>
<dbReference type="RefSeq" id="WP_169664944.1">
    <property type="nucleotide sequence ID" value="NZ_CP076132.1"/>
</dbReference>
<evidence type="ECO:0000313" key="4">
    <source>
        <dbReference type="Proteomes" id="UP000678679"/>
    </source>
</evidence>
<keyword evidence="1" id="KW-0802">TPR repeat</keyword>
<dbReference type="InterPro" id="IPR011990">
    <property type="entry name" value="TPR-like_helical_dom_sf"/>
</dbReference>
<dbReference type="EMBL" id="CP076132">
    <property type="protein sequence ID" value="QWG02573.1"/>
    <property type="molecule type" value="Genomic_DNA"/>
</dbReference>
<dbReference type="Proteomes" id="UP000678679">
    <property type="component" value="Chromosome 1"/>
</dbReference>
<dbReference type="PANTHER" id="PTHR10098">
    <property type="entry name" value="RAPSYN-RELATED"/>
    <property type="match status" value="1"/>
</dbReference>
<reference evidence="3 4" key="1">
    <citation type="submission" date="2021-05" db="EMBL/GenBank/DDBJ databases">
        <title>Comparative genomic studies on the polysaccharide-degrading batcterial strains of the Flammeovirga genus.</title>
        <authorList>
            <person name="Zewei F."/>
            <person name="Zheng Z."/>
            <person name="Yu L."/>
            <person name="Ruyue G."/>
            <person name="Yanhong M."/>
            <person name="Yuanyuan C."/>
            <person name="Jingyan G."/>
            <person name="Wenjun H."/>
        </authorList>
    </citation>
    <scope>NUCLEOTIDE SEQUENCE [LARGE SCALE GENOMIC DNA]</scope>
    <source>
        <strain evidence="3 4">NBRC:100898</strain>
    </source>
</reference>
<dbReference type="InterPro" id="IPR019734">
    <property type="entry name" value="TPR_rpt"/>
</dbReference>
<dbReference type="SMART" id="SM00028">
    <property type="entry name" value="TPR"/>
    <property type="match status" value="4"/>
</dbReference>
<protein>
    <submittedName>
        <fullName evidence="3">Tetratricopeptide repeat protein</fullName>
    </submittedName>
</protein>
<dbReference type="KEGG" id="fya:KMW28_03075"/>
<dbReference type="Gene3D" id="1.10.10.10">
    <property type="entry name" value="Winged helix-like DNA-binding domain superfamily/Winged helix DNA-binding domain"/>
    <property type="match status" value="1"/>
</dbReference>
<dbReference type="GO" id="GO:0006355">
    <property type="term" value="P:regulation of DNA-templated transcription"/>
    <property type="evidence" value="ECO:0007669"/>
    <property type="project" value="InterPro"/>
</dbReference>